<dbReference type="InterPro" id="IPR017937">
    <property type="entry name" value="Thioredoxin_CS"/>
</dbReference>
<evidence type="ECO:0000256" key="2">
    <source>
        <dbReference type="ARBA" id="ARBA00022748"/>
    </source>
</evidence>
<dbReference type="PANTHER" id="PTHR42852">
    <property type="entry name" value="THIOL:DISULFIDE INTERCHANGE PROTEIN DSBE"/>
    <property type="match status" value="1"/>
</dbReference>
<dbReference type="InterPro" id="IPR050553">
    <property type="entry name" value="Thioredoxin_ResA/DsbE_sf"/>
</dbReference>
<dbReference type="InterPro" id="IPR013766">
    <property type="entry name" value="Thioredoxin_domain"/>
</dbReference>
<keyword evidence="3" id="KW-0676">Redox-active center</keyword>
<dbReference type="InterPro" id="IPR013740">
    <property type="entry name" value="Redoxin"/>
</dbReference>
<dbReference type="PANTHER" id="PTHR42852:SF17">
    <property type="entry name" value="THIOREDOXIN-LIKE PROTEIN HI_1115"/>
    <property type="match status" value="1"/>
</dbReference>
<dbReference type="PROSITE" id="PS51352">
    <property type="entry name" value="THIOREDOXIN_2"/>
    <property type="match status" value="1"/>
</dbReference>
<dbReference type="AlphaFoldDB" id="A0A1V9HQK3"/>
<dbReference type="GO" id="GO:0015036">
    <property type="term" value="F:disulfide oxidoreductase activity"/>
    <property type="evidence" value="ECO:0007669"/>
    <property type="project" value="UniProtKB-ARBA"/>
</dbReference>
<accession>A0A1V9HQK3</accession>
<evidence type="ECO:0000313" key="5">
    <source>
        <dbReference type="EMBL" id="OQP85148.1"/>
    </source>
</evidence>
<comment type="subcellular location">
    <subcellularLocation>
        <location evidence="1">Cell envelope</location>
    </subcellularLocation>
</comment>
<dbReference type="PROSITE" id="PS51257">
    <property type="entry name" value="PROKAR_LIPOPROTEIN"/>
    <property type="match status" value="1"/>
</dbReference>
<evidence type="ECO:0000313" key="6">
    <source>
        <dbReference type="Proteomes" id="UP000050343"/>
    </source>
</evidence>
<protein>
    <submittedName>
        <fullName evidence="5">Cytochrome C biogenesis protein</fullName>
    </submittedName>
</protein>
<dbReference type="CDD" id="cd02966">
    <property type="entry name" value="TlpA_like_family"/>
    <property type="match status" value="1"/>
</dbReference>
<feature type="domain" description="Thioredoxin" evidence="4">
    <location>
        <begin position="46"/>
        <end position="187"/>
    </location>
</feature>
<name>A0A1V9HQK3_9XANT</name>
<dbReference type="GO" id="GO:0030313">
    <property type="term" value="C:cell envelope"/>
    <property type="evidence" value="ECO:0007669"/>
    <property type="project" value="UniProtKB-SubCell"/>
</dbReference>
<comment type="caution">
    <text evidence="5">The sequence shown here is derived from an EMBL/GenBank/DDBJ whole genome shotgun (WGS) entry which is preliminary data.</text>
</comment>
<proteinExistence type="predicted"/>
<reference evidence="5 6" key="1">
    <citation type="journal article" date="2016" name="Plant Pathol.">
        <title>Genetic characterization of strains named as Xanthomonas axonopodis pv. dieffenbachiae leads to a taxonomic revision of the X. axonopodis species complex.</title>
        <authorList>
            <person name="Constantin E.C."/>
            <person name="Cleenwerck I."/>
            <person name="Maes M."/>
            <person name="Baeyen S."/>
            <person name="Van Malderghem C."/>
            <person name="De Vos P."/>
            <person name="Cottyn B."/>
        </authorList>
    </citation>
    <scope>NUCLEOTIDE SEQUENCE [LARGE SCALE GENOMIC DNA]</scope>
    <source>
        <strain evidence="6">LMG9055</strain>
    </source>
</reference>
<evidence type="ECO:0000256" key="1">
    <source>
        <dbReference type="ARBA" id="ARBA00004196"/>
    </source>
</evidence>
<dbReference type="PROSITE" id="PS00194">
    <property type="entry name" value="THIOREDOXIN_1"/>
    <property type="match status" value="1"/>
</dbReference>
<dbReference type="Proteomes" id="UP000050343">
    <property type="component" value="Unassembled WGS sequence"/>
</dbReference>
<reference evidence="5 6" key="2">
    <citation type="journal article" date="2017" name="Plant Pathol.">
        <title>Pathogenicity and virulence gene content of Xanthomonas strains infecting Araceae, formerly known as Xanthomonas axonopodis pv. dieffenbachiae.</title>
        <authorList>
            <person name="Constantin E.C."/>
            <person name="Haegeman A."/>
            <person name="Van Vaerenbergh J."/>
            <person name="Baeyen S."/>
            <person name="Van Malderghem C."/>
            <person name="Maes M."/>
            <person name="Cottyn B."/>
        </authorList>
    </citation>
    <scope>NUCLEOTIDE SEQUENCE [LARGE SCALE GENOMIC DNA]</scope>
    <source>
        <strain evidence="6">LMG9055</strain>
    </source>
</reference>
<dbReference type="Pfam" id="PF08534">
    <property type="entry name" value="Redoxin"/>
    <property type="match status" value="1"/>
</dbReference>
<dbReference type="InterPro" id="IPR036249">
    <property type="entry name" value="Thioredoxin-like_sf"/>
</dbReference>
<organism evidence="5 6">
    <name type="scientific">Xanthomonas phaseoli pv. syngonii LMG 9055</name>
    <dbReference type="NCBI Taxonomy" id="1437878"/>
    <lineage>
        <taxon>Bacteria</taxon>
        <taxon>Pseudomonadati</taxon>
        <taxon>Pseudomonadota</taxon>
        <taxon>Gammaproteobacteria</taxon>
        <taxon>Lysobacterales</taxon>
        <taxon>Lysobacteraceae</taxon>
        <taxon>Xanthomonas</taxon>
    </lineage>
</organism>
<keyword evidence="2" id="KW-0201">Cytochrome c-type biogenesis</keyword>
<sequence>MARRFPWLWMGLLVACALIALIAVLAWQNRQLRVQQQWLQTRISTPYDGMYVPRIEATDGDGRRHLLGAPHGPAQVLFFFTTTCPYCQRSAPTVLRAARELQANLPGQPQLLGVCHCDAAQAARYAHVHGFDFPVVTLTDRRALMLFRARNVPLLMAIDREGRVRHSHLGIFDTTERVQDLVAALRRTDAPAAFATVKE</sequence>
<dbReference type="SUPFAM" id="SSF52833">
    <property type="entry name" value="Thioredoxin-like"/>
    <property type="match status" value="1"/>
</dbReference>
<evidence type="ECO:0000256" key="3">
    <source>
        <dbReference type="ARBA" id="ARBA00023284"/>
    </source>
</evidence>
<dbReference type="Gene3D" id="3.40.30.10">
    <property type="entry name" value="Glutaredoxin"/>
    <property type="match status" value="1"/>
</dbReference>
<dbReference type="EMBL" id="JPUO02000006">
    <property type="protein sequence ID" value="OQP85148.1"/>
    <property type="molecule type" value="Genomic_DNA"/>
</dbReference>
<evidence type="ECO:0000259" key="4">
    <source>
        <dbReference type="PROSITE" id="PS51352"/>
    </source>
</evidence>
<dbReference type="GO" id="GO:0017004">
    <property type="term" value="P:cytochrome complex assembly"/>
    <property type="evidence" value="ECO:0007669"/>
    <property type="project" value="UniProtKB-KW"/>
</dbReference>
<gene>
    <name evidence="5" type="ORF">IA54_016590</name>
</gene>